<accession>A0ABS8WTG3</accession>
<keyword evidence="3" id="KW-1185">Reference proteome</keyword>
<evidence type="ECO:0000256" key="1">
    <source>
        <dbReference type="SAM" id="MobiDB-lite"/>
    </source>
</evidence>
<name>A0ABS8WTG3_DATST</name>
<feature type="non-terminal residue" evidence="2">
    <location>
        <position position="1"/>
    </location>
</feature>
<sequence>AANWWRDDSDKEGEDGGNKNREDGVRRRDGVFRLTVANFLKWKQQGEEVRPVVVPRCRHWGKEERIEGCDVRLERWCFRRGSSGFG</sequence>
<feature type="region of interest" description="Disordered" evidence="1">
    <location>
        <begin position="1"/>
        <end position="24"/>
    </location>
</feature>
<gene>
    <name evidence="2" type="ORF">HAX54_005455</name>
</gene>
<comment type="caution">
    <text evidence="2">The sequence shown here is derived from an EMBL/GenBank/DDBJ whole genome shotgun (WGS) entry which is preliminary data.</text>
</comment>
<proteinExistence type="predicted"/>
<dbReference type="EMBL" id="JACEIK010012715">
    <property type="protein sequence ID" value="MCE3216207.1"/>
    <property type="molecule type" value="Genomic_DNA"/>
</dbReference>
<reference evidence="2 3" key="1">
    <citation type="journal article" date="2021" name="BMC Genomics">
        <title>Datura genome reveals duplications of psychoactive alkaloid biosynthetic genes and high mutation rate following tissue culture.</title>
        <authorList>
            <person name="Rajewski A."/>
            <person name="Carter-House D."/>
            <person name="Stajich J."/>
            <person name="Litt A."/>
        </authorList>
    </citation>
    <scope>NUCLEOTIDE SEQUENCE [LARGE SCALE GENOMIC DNA]</scope>
    <source>
        <strain evidence="2">AR-01</strain>
    </source>
</reference>
<evidence type="ECO:0000313" key="2">
    <source>
        <dbReference type="EMBL" id="MCE3216207.1"/>
    </source>
</evidence>
<evidence type="ECO:0000313" key="3">
    <source>
        <dbReference type="Proteomes" id="UP000823775"/>
    </source>
</evidence>
<organism evidence="2 3">
    <name type="scientific">Datura stramonium</name>
    <name type="common">Jimsonweed</name>
    <name type="synonym">Common thornapple</name>
    <dbReference type="NCBI Taxonomy" id="4076"/>
    <lineage>
        <taxon>Eukaryota</taxon>
        <taxon>Viridiplantae</taxon>
        <taxon>Streptophyta</taxon>
        <taxon>Embryophyta</taxon>
        <taxon>Tracheophyta</taxon>
        <taxon>Spermatophyta</taxon>
        <taxon>Magnoliopsida</taxon>
        <taxon>eudicotyledons</taxon>
        <taxon>Gunneridae</taxon>
        <taxon>Pentapetalae</taxon>
        <taxon>asterids</taxon>
        <taxon>lamiids</taxon>
        <taxon>Solanales</taxon>
        <taxon>Solanaceae</taxon>
        <taxon>Solanoideae</taxon>
        <taxon>Datureae</taxon>
        <taxon>Datura</taxon>
    </lineage>
</organism>
<dbReference type="Proteomes" id="UP000823775">
    <property type="component" value="Unassembled WGS sequence"/>
</dbReference>
<protein>
    <submittedName>
        <fullName evidence="2">Uncharacterized protein</fullName>
    </submittedName>
</protein>